<dbReference type="PANTHER" id="PTHR10363">
    <property type="entry name" value="BLEOMYCIN HYDROLASE"/>
    <property type="match status" value="1"/>
</dbReference>
<dbReference type="PANTHER" id="PTHR10363:SF2">
    <property type="entry name" value="BLEOMYCIN HYDROLASE"/>
    <property type="match status" value="1"/>
</dbReference>
<dbReference type="Gene3D" id="3.90.70.10">
    <property type="entry name" value="Cysteine proteinases"/>
    <property type="match status" value="1"/>
</dbReference>
<feature type="compositionally biased region" description="Polar residues" evidence="5">
    <location>
        <begin position="1"/>
        <end position="17"/>
    </location>
</feature>
<keyword evidence="1 4" id="KW-0645">Protease</keyword>
<dbReference type="GO" id="GO:0070005">
    <property type="term" value="F:cysteine-type aminopeptidase activity"/>
    <property type="evidence" value="ECO:0007669"/>
    <property type="project" value="InterPro"/>
</dbReference>
<evidence type="ECO:0000256" key="3">
    <source>
        <dbReference type="ARBA" id="ARBA00022807"/>
    </source>
</evidence>
<gene>
    <name evidence="6" type="ORF">YASMINEVIRUS_130</name>
</gene>
<dbReference type="Proteomes" id="UP000594342">
    <property type="component" value="Unassembled WGS sequence"/>
</dbReference>
<evidence type="ECO:0000256" key="2">
    <source>
        <dbReference type="ARBA" id="ARBA00022801"/>
    </source>
</evidence>
<name>A0A5K0U7E4_9VIRU</name>
<dbReference type="SUPFAM" id="SSF54001">
    <property type="entry name" value="Cysteine proteinases"/>
    <property type="match status" value="1"/>
</dbReference>
<keyword evidence="2 4" id="KW-0378">Hydrolase</keyword>
<dbReference type="GO" id="GO:0043418">
    <property type="term" value="P:homocysteine catabolic process"/>
    <property type="evidence" value="ECO:0007669"/>
    <property type="project" value="TreeGrafter"/>
</dbReference>
<evidence type="ECO:0000256" key="4">
    <source>
        <dbReference type="PIRNR" id="PIRNR005700"/>
    </source>
</evidence>
<comment type="similarity">
    <text evidence="4">Belongs to the peptidase C1 family.</text>
</comment>
<evidence type="ECO:0000256" key="1">
    <source>
        <dbReference type="ARBA" id="ARBA00022670"/>
    </source>
</evidence>
<feature type="region of interest" description="Disordered" evidence="5">
    <location>
        <begin position="1"/>
        <end position="42"/>
    </location>
</feature>
<dbReference type="Pfam" id="PF03051">
    <property type="entry name" value="Peptidase_C1_2"/>
    <property type="match status" value="1"/>
</dbReference>
<keyword evidence="7" id="KW-1185">Reference proteome</keyword>
<protein>
    <submittedName>
        <fullName evidence="6">C1B-like aminopeptidase</fullName>
    </submittedName>
</protein>
<accession>A0A5K0U7E4</accession>
<evidence type="ECO:0000313" key="6">
    <source>
        <dbReference type="EMBL" id="VBB17667.1"/>
    </source>
</evidence>
<organism evidence="6 7">
    <name type="scientific">Yasminevirus sp. GU-2018</name>
    <dbReference type="NCBI Taxonomy" id="2420051"/>
    <lineage>
        <taxon>Viruses</taxon>
        <taxon>Varidnaviria</taxon>
        <taxon>Bamfordvirae</taxon>
        <taxon>Nucleocytoviricota</taxon>
        <taxon>Megaviricetes</taxon>
        <taxon>Imitervirales</taxon>
        <taxon>Mimiviridae</taxon>
        <taxon>Klosneuvirinae</taxon>
        <taxon>Yasminevirus</taxon>
        <taxon>Yasminevirus saudimassiliense</taxon>
    </lineage>
</organism>
<sequence>MVSSSYFNMSTKSQRATFNRRQKRSRVEQCAQQNAEQDDVQNEVQDEVQSDPNVELSVVDLPRLKRKFVSNDRNLVLQNALCSSTLYQVAEVRDYMQSRDSEFSHTLDPELVVSNQGLSGRCWLFALLNVMRHELVRKFKLQRDFELSEAYVCFYEKYEKCNHFLSRFLTMDNIDPTDYRTQRWLMGGCQDGGHWITCANLIKKYGIIPKSSYRESINSYHTGMMNDMLDYKLREFAQQMVAEPDNEKRLKMKSTMMETVYEMLCKFLGTPPNPNEKFTWSFGLYLELNDQLERENKRRKTDGQFENLQIKQTLSLTPLEFYNDLIVNKLDNYMKFGNDPRNAYHKFYFGHEEDVVVEGERPGYYNLPMEEIAKLCVTSIKNNTPIEFDCDVVKYLNARDELMDTKCFNYNLVFDTDFNDLDKKRMMERLESYPNHAMVLVGVDLDESGNPIKWKVENSWGRDEDNENSTGYYTMSHDWFLKFVFNVVIQEDFVPRALKGKYRKAFKNATVLPENDIMSN</sequence>
<reference evidence="6 7" key="1">
    <citation type="submission" date="2018-10" db="EMBL/GenBank/DDBJ databases">
        <authorList>
            <consortium name="IHU Genomes"/>
        </authorList>
    </citation>
    <scope>NUCLEOTIDE SEQUENCE [LARGE SCALE GENOMIC DNA]</scope>
    <source>
        <strain evidence="6 7">A1</strain>
    </source>
</reference>
<dbReference type="InterPro" id="IPR038765">
    <property type="entry name" value="Papain-like_cys_pep_sf"/>
</dbReference>
<proteinExistence type="inferred from homology"/>
<keyword evidence="6" id="KW-0031">Aminopeptidase</keyword>
<dbReference type="GO" id="GO:0006508">
    <property type="term" value="P:proteolysis"/>
    <property type="evidence" value="ECO:0007669"/>
    <property type="project" value="UniProtKB-KW"/>
</dbReference>
<dbReference type="InterPro" id="IPR004134">
    <property type="entry name" value="Peptidase_C1B"/>
</dbReference>
<comment type="caution">
    <text evidence="6">The sequence shown here is derived from an EMBL/GenBank/DDBJ whole genome shotgun (WGS) entry which is preliminary data.</text>
</comment>
<keyword evidence="3 4" id="KW-0788">Thiol protease</keyword>
<dbReference type="GO" id="GO:0009636">
    <property type="term" value="P:response to toxic substance"/>
    <property type="evidence" value="ECO:0007669"/>
    <property type="project" value="TreeGrafter"/>
</dbReference>
<evidence type="ECO:0000313" key="7">
    <source>
        <dbReference type="Proteomes" id="UP000594342"/>
    </source>
</evidence>
<dbReference type="PIRSF" id="PIRSF005700">
    <property type="entry name" value="PepC"/>
    <property type="match status" value="1"/>
</dbReference>
<dbReference type="EMBL" id="UPSH01000001">
    <property type="protein sequence ID" value="VBB17667.1"/>
    <property type="molecule type" value="Genomic_DNA"/>
</dbReference>
<evidence type="ECO:0000256" key="5">
    <source>
        <dbReference type="SAM" id="MobiDB-lite"/>
    </source>
</evidence>